<evidence type="ECO:0000256" key="3">
    <source>
        <dbReference type="SAM" id="SignalP"/>
    </source>
</evidence>
<feature type="compositionally biased region" description="Pro residues" evidence="2">
    <location>
        <begin position="503"/>
        <end position="512"/>
    </location>
</feature>
<accession>T5A9N3</accession>
<dbReference type="AlphaFoldDB" id="T5A9N3"/>
<dbReference type="Pfam" id="PF10342">
    <property type="entry name" value="Kre9_KNH"/>
    <property type="match status" value="1"/>
</dbReference>
<feature type="region of interest" description="Disordered" evidence="2">
    <location>
        <begin position="488"/>
        <end position="512"/>
    </location>
</feature>
<dbReference type="Proteomes" id="UP000019374">
    <property type="component" value="Unassembled WGS sequence"/>
</dbReference>
<feature type="compositionally biased region" description="Polar residues" evidence="2">
    <location>
        <begin position="228"/>
        <end position="237"/>
    </location>
</feature>
<organism evidence="5 6">
    <name type="scientific">Ophiocordyceps sinensis (strain Co18 / CGMCC 3.14243)</name>
    <name type="common">Yarsagumba caterpillar fungus</name>
    <name type="synonym">Hirsutella sinensis</name>
    <dbReference type="NCBI Taxonomy" id="911162"/>
    <lineage>
        <taxon>Eukaryota</taxon>
        <taxon>Fungi</taxon>
        <taxon>Dikarya</taxon>
        <taxon>Ascomycota</taxon>
        <taxon>Pezizomycotina</taxon>
        <taxon>Sordariomycetes</taxon>
        <taxon>Hypocreomycetidae</taxon>
        <taxon>Hypocreales</taxon>
        <taxon>Ophiocordycipitaceae</taxon>
        <taxon>Ophiocordyceps</taxon>
    </lineage>
</organism>
<dbReference type="InterPro" id="IPR018466">
    <property type="entry name" value="Kre9/Knh1-like_N"/>
</dbReference>
<proteinExistence type="predicted"/>
<feature type="region of interest" description="Disordered" evidence="2">
    <location>
        <begin position="206"/>
        <end position="237"/>
    </location>
</feature>
<evidence type="ECO:0000256" key="2">
    <source>
        <dbReference type="SAM" id="MobiDB-lite"/>
    </source>
</evidence>
<dbReference type="HOGENOM" id="CLU_532204_0_0_1"/>
<evidence type="ECO:0000313" key="5">
    <source>
        <dbReference type="EMBL" id="EQK99298.1"/>
    </source>
</evidence>
<evidence type="ECO:0000256" key="1">
    <source>
        <dbReference type="ARBA" id="ARBA00022729"/>
    </source>
</evidence>
<dbReference type="EMBL" id="KE653466">
    <property type="protein sequence ID" value="EQK99298.1"/>
    <property type="molecule type" value="Genomic_DNA"/>
</dbReference>
<evidence type="ECO:0000259" key="4">
    <source>
        <dbReference type="Pfam" id="PF10342"/>
    </source>
</evidence>
<feature type="signal peptide" evidence="3">
    <location>
        <begin position="1"/>
        <end position="19"/>
    </location>
</feature>
<evidence type="ECO:0000313" key="6">
    <source>
        <dbReference type="Proteomes" id="UP000019374"/>
    </source>
</evidence>
<gene>
    <name evidence="5" type="ORF">OCS_04988</name>
</gene>
<keyword evidence="1 3" id="KW-0732">Signal</keyword>
<name>T5A9N3_OPHSC</name>
<sequence>MSFIIAATAVLALGTCTSALSAFCLNPTAGFAWPKNINREVDVRACSTFTVKWNVPDDPHPAKDDSISFELLCGPSSSNLKSVQDIGTVKNSAKSFEWSVNPPKECLADGVAGLQMRSVEHPEICQTSSSFNITGGGCDATTASSAVASSAVASAVESSAVASAESAVKSAVTAVASSVDTKLPALETTQAKANKTQSFGLAEATEVHKEIPSPSQGGNNGSRDKTQPFKSTTAEGTVNGTSSLITEIRIETAIELVIQGARAAGVSKEGAQVISNACRNAVGDSGIKTEADAAKVVGTVAAAAASVANDENMVSIVVSCVQKLVFAMMEDGPVGKSAVGVSVAAAASREEPQTVIDCVGALFKAAKQNRGSDTLLSAQVGQSVASVCKKEDCRILVTTTLKATARVNLQSSMSILAAVSAVANQASGQEPGQKRHVQDLADQCIERVTEAKPVSQVATVDIIVQSFGTLSESALDKITQAATQAGDATRAISEAPRTAEQGGPPPAVIDYC</sequence>
<feature type="chain" id="PRO_5004605981" description="Yeast cell wall synthesis Kre9/Knh1-like N-terminal domain-containing protein" evidence="3">
    <location>
        <begin position="20"/>
        <end position="512"/>
    </location>
</feature>
<feature type="domain" description="Yeast cell wall synthesis Kre9/Knh1-like N-terminal" evidence="4">
    <location>
        <begin position="42"/>
        <end position="133"/>
    </location>
</feature>
<protein>
    <recommendedName>
        <fullName evidence="4">Yeast cell wall synthesis Kre9/Knh1-like N-terminal domain-containing protein</fullName>
    </recommendedName>
</protein>
<reference evidence="5 6" key="1">
    <citation type="journal article" date="2013" name="Chin. Sci. Bull.">
        <title>Genome survey uncovers the secrets of sex and lifestyle in caterpillar fungus.</title>
        <authorList>
            <person name="Hu X."/>
            <person name="Zhang Y."/>
            <person name="Xiao G."/>
            <person name="Zheng P."/>
            <person name="Xia Y."/>
            <person name="Zhang X."/>
            <person name="St Leger R.J."/>
            <person name="Liu X."/>
            <person name="Wang C."/>
        </authorList>
    </citation>
    <scope>NUCLEOTIDE SEQUENCE [LARGE SCALE GENOMIC DNA]</scope>
    <source>
        <strain evidence="6">Co18 / CGMCC 3.14243</strain>
        <tissue evidence="5">Fruit-body</tissue>
    </source>
</reference>